<evidence type="ECO:0000313" key="4">
    <source>
        <dbReference type="EMBL" id="MSS84242.1"/>
    </source>
</evidence>
<evidence type="ECO:0000313" key="5">
    <source>
        <dbReference type="Proteomes" id="UP000470875"/>
    </source>
</evidence>
<protein>
    <submittedName>
        <fullName evidence="4">O-methyltransferase</fullName>
    </submittedName>
</protein>
<reference evidence="4 5" key="1">
    <citation type="submission" date="2019-08" db="EMBL/GenBank/DDBJ databases">
        <title>In-depth cultivation of the pig gut microbiome towards novel bacterial diversity and tailored functional studies.</title>
        <authorList>
            <person name="Wylensek D."/>
            <person name="Hitch T.C.A."/>
            <person name="Clavel T."/>
        </authorList>
    </citation>
    <scope>NUCLEOTIDE SEQUENCE [LARGE SCALE GENOMIC DNA]</scope>
    <source>
        <strain evidence="4 5">WB03_NA08</strain>
    </source>
</reference>
<keyword evidence="3" id="KW-0949">S-adenosyl-L-methionine</keyword>
<evidence type="ECO:0000256" key="3">
    <source>
        <dbReference type="ARBA" id="ARBA00022691"/>
    </source>
</evidence>
<proteinExistence type="predicted"/>
<dbReference type="EMBL" id="VULO01000006">
    <property type="protein sequence ID" value="MSS84242.1"/>
    <property type="molecule type" value="Genomic_DNA"/>
</dbReference>
<dbReference type="Pfam" id="PF01596">
    <property type="entry name" value="Methyltransf_3"/>
    <property type="match status" value="1"/>
</dbReference>
<dbReference type="Gene3D" id="3.40.50.150">
    <property type="entry name" value="Vaccinia Virus protein VP39"/>
    <property type="match status" value="1"/>
</dbReference>
<accession>A0A6N7W732</accession>
<organism evidence="4 5">
    <name type="scientific">Scrofimicrobium canadense</name>
    <dbReference type="NCBI Taxonomy" id="2652290"/>
    <lineage>
        <taxon>Bacteria</taxon>
        <taxon>Bacillati</taxon>
        <taxon>Actinomycetota</taxon>
        <taxon>Actinomycetes</taxon>
        <taxon>Actinomycetales</taxon>
        <taxon>Actinomycetaceae</taxon>
        <taxon>Scrofimicrobium</taxon>
    </lineage>
</organism>
<dbReference type="PROSITE" id="PS51682">
    <property type="entry name" value="SAM_OMT_I"/>
    <property type="match status" value="1"/>
</dbReference>
<keyword evidence="1 4" id="KW-0489">Methyltransferase</keyword>
<keyword evidence="5" id="KW-1185">Reference proteome</keyword>
<dbReference type="GO" id="GO:0008757">
    <property type="term" value="F:S-adenosylmethionine-dependent methyltransferase activity"/>
    <property type="evidence" value="ECO:0007669"/>
    <property type="project" value="TreeGrafter"/>
</dbReference>
<dbReference type="PANTHER" id="PTHR10509">
    <property type="entry name" value="O-METHYLTRANSFERASE-RELATED"/>
    <property type="match status" value="1"/>
</dbReference>
<evidence type="ECO:0000256" key="2">
    <source>
        <dbReference type="ARBA" id="ARBA00022679"/>
    </source>
</evidence>
<evidence type="ECO:0000256" key="1">
    <source>
        <dbReference type="ARBA" id="ARBA00022603"/>
    </source>
</evidence>
<dbReference type="AlphaFoldDB" id="A0A6N7W732"/>
<sequence>MHVDVAASWLYCEDFSQDNAALERLREIGQELGAHPVSPGTGAILRVLAATKDARAVVEIGTGVGVSGLYLLEGMNPDGVLTTIDPEAEFHRAARATFRGSGIASHRMRLITDRALDVLPRMAEDAYDMVVIDAPAEEMPRYLDHATRMLRRTGILVIVNALLAGHVANPAKRDPQTVIMREMTRALAESEQFTTALLPIGEGVLIATRR</sequence>
<dbReference type="CDD" id="cd02440">
    <property type="entry name" value="AdoMet_MTases"/>
    <property type="match status" value="1"/>
</dbReference>
<dbReference type="InterPro" id="IPR002935">
    <property type="entry name" value="SAM_O-MeTrfase"/>
</dbReference>
<dbReference type="InterPro" id="IPR029063">
    <property type="entry name" value="SAM-dependent_MTases_sf"/>
</dbReference>
<name>A0A6N7W732_9ACTO</name>
<comment type="caution">
    <text evidence="4">The sequence shown here is derived from an EMBL/GenBank/DDBJ whole genome shotgun (WGS) entry which is preliminary data.</text>
</comment>
<dbReference type="GO" id="GO:0008171">
    <property type="term" value="F:O-methyltransferase activity"/>
    <property type="evidence" value="ECO:0007669"/>
    <property type="project" value="InterPro"/>
</dbReference>
<keyword evidence="2 4" id="KW-0808">Transferase</keyword>
<dbReference type="SUPFAM" id="SSF53335">
    <property type="entry name" value="S-adenosyl-L-methionine-dependent methyltransferases"/>
    <property type="match status" value="1"/>
</dbReference>
<dbReference type="Proteomes" id="UP000470875">
    <property type="component" value="Unassembled WGS sequence"/>
</dbReference>
<gene>
    <name evidence="4" type="ORF">FYJ24_05565</name>
</gene>
<dbReference type="PANTHER" id="PTHR10509:SF85">
    <property type="entry name" value="O-METHYLTRANSFERASE RV1220C-RELATED"/>
    <property type="match status" value="1"/>
</dbReference>
<dbReference type="RefSeq" id="WP_154544417.1">
    <property type="nucleotide sequence ID" value="NZ_VULO01000006.1"/>
</dbReference>
<dbReference type="InterPro" id="IPR050362">
    <property type="entry name" value="Cation-dep_OMT"/>
</dbReference>
<dbReference type="GO" id="GO:0032259">
    <property type="term" value="P:methylation"/>
    <property type="evidence" value="ECO:0007669"/>
    <property type="project" value="UniProtKB-KW"/>
</dbReference>